<protein>
    <submittedName>
        <fullName evidence="1">Uncharacterized protein</fullName>
    </submittedName>
</protein>
<dbReference type="OrthoDB" id="5328543at2"/>
<accession>A0A4R2JYJ6</accession>
<dbReference type="Proteomes" id="UP000295680">
    <property type="component" value="Unassembled WGS sequence"/>
</dbReference>
<keyword evidence="2" id="KW-1185">Reference proteome</keyword>
<sequence length="171" mass="18222">MTSLAQAQSGPDSLVSRELHRRLSGQLISEHAGMTGDKAVRIVDATVAFLKVCADNPDGHFRPSQEVDKGWHQFILNTVDYAEFCERVAGRFLHHVPDEFTPPRADHADTVAALAPTVAALEEAGFEVDSELWATASGRCSQCHSGCTNCGQGDDGPLAAAVRHLTVAATG</sequence>
<reference evidence="1 2" key="1">
    <citation type="submission" date="2019-03" db="EMBL/GenBank/DDBJ databases">
        <title>Genomic Encyclopedia of Type Strains, Phase IV (KMG-IV): sequencing the most valuable type-strain genomes for metagenomic binning, comparative biology and taxonomic classification.</title>
        <authorList>
            <person name="Goeker M."/>
        </authorList>
    </citation>
    <scope>NUCLEOTIDE SEQUENCE [LARGE SCALE GENOMIC DNA]</scope>
    <source>
        <strain evidence="1 2">DSM 45934</strain>
    </source>
</reference>
<dbReference type="EMBL" id="SLWS01000001">
    <property type="protein sequence ID" value="TCO64964.1"/>
    <property type="molecule type" value="Genomic_DNA"/>
</dbReference>
<proteinExistence type="predicted"/>
<organism evidence="1 2">
    <name type="scientific">Actinocrispum wychmicini</name>
    <dbReference type="NCBI Taxonomy" id="1213861"/>
    <lineage>
        <taxon>Bacteria</taxon>
        <taxon>Bacillati</taxon>
        <taxon>Actinomycetota</taxon>
        <taxon>Actinomycetes</taxon>
        <taxon>Pseudonocardiales</taxon>
        <taxon>Pseudonocardiaceae</taxon>
        <taxon>Actinocrispum</taxon>
    </lineage>
</organism>
<dbReference type="AlphaFoldDB" id="A0A4R2JYJ6"/>
<evidence type="ECO:0000313" key="1">
    <source>
        <dbReference type="EMBL" id="TCO64964.1"/>
    </source>
</evidence>
<evidence type="ECO:0000313" key="2">
    <source>
        <dbReference type="Proteomes" id="UP000295680"/>
    </source>
</evidence>
<name>A0A4R2JYJ6_9PSEU</name>
<gene>
    <name evidence="1" type="ORF">EV192_101748</name>
</gene>
<comment type="caution">
    <text evidence="1">The sequence shown here is derived from an EMBL/GenBank/DDBJ whole genome shotgun (WGS) entry which is preliminary data.</text>
</comment>